<organism evidence="1 2">
    <name type="scientific">Pseudanabaena cinerea FACHB-1277</name>
    <dbReference type="NCBI Taxonomy" id="2949581"/>
    <lineage>
        <taxon>Bacteria</taxon>
        <taxon>Bacillati</taxon>
        <taxon>Cyanobacteriota</taxon>
        <taxon>Cyanophyceae</taxon>
        <taxon>Pseudanabaenales</taxon>
        <taxon>Pseudanabaenaceae</taxon>
        <taxon>Pseudanabaena</taxon>
        <taxon>Pseudanabaena cinerea</taxon>
    </lineage>
</organism>
<reference evidence="1" key="1">
    <citation type="journal article" date="2015" name="ISME J.">
        <title>Draft Genome Sequence of Streptomyces incarnatus NRRL8089, which Produces the Nucleoside Antibiotic Sinefungin.</title>
        <authorList>
            <person name="Oshima K."/>
            <person name="Hattori M."/>
            <person name="Shimizu H."/>
            <person name="Fukuda K."/>
            <person name="Nemoto M."/>
            <person name="Inagaki K."/>
            <person name="Tamura T."/>
        </authorList>
    </citation>
    <scope>NUCLEOTIDE SEQUENCE</scope>
    <source>
        <strain evidence="1">FACHB-1277</strain>
    </source>
</reference>
<dbReference type="AlphaFoldDB" id="A0A926URY5"/>
<accession>A0A926URY5</accession>
<proteinExistence type="predicted"/>
<protein>
    <submittedName>
        <fullName evidence="1">Uncharacterized protein</fullName>
    </submittedName>
</protein>
<comment type="caution">
    <text evidence="1">The sequence shown here is derived from an EMBL/GenBank/DDBJ whole genome shotgun (WGS) entry which is preliminary data.</text>
</comment>
<evidence type="ECO:0000313" key="2">
    <source>
        <dbReference type="Proteomes" id="UP000631421"/>
    </source>
</evidence>
<dbReference type="RefSeq" id="WP_190350502.1">
    <property type="nucleotide sequence ID" value="NZ_JACJPY010000019.1"/>
</dbReference>
<gene>
    <name evidence="1" type="ORF">H6F44_08285</name>
</gene>
<dbReference type="Proteomes" id="UP000631421">
    <property type="component" value="Unassembled WGS sequence"/>
</dbReference>
<sequence length="85" mass="9603">MSRQSVIRDLVNRALIIKSLTPELEGMINSQLSAQGYISDNDYEALEYLMQAVDQGKVRQTASSHLQASEPQELVYSYLPINEKD</sequence>
<name>A0A926URY5_9CYAN</name>
<keyword evidence="2" id="KW-1185">Reference proteome</keyword>
<evidence type="ECO:0000313" key="1">
    <source>
        <dbReference type="EMBL" id="MBD2150116.1"/>
    </source>
</evidence>
<reference evidence="1" key="2">
    <citation type="submission" date="2020-08" db="EMBL/GenBank/DDBJ databases">
        <authorList>
            <person name="Chen M."/>
            <person name="Teng W."/>
            <person name="Zhao L."/>
            <person name="Hu C."/>
            <person name="Zhou Y."/>
            <person name="Han B."/>
            <person name="Song L."/>
            <person name="Shu W."/>
        </authorList>
    </citation>
    <scope>NUCLEOTIDE SEQUENCE</scope>
    <source>
        <strain evidence="1">FACHB-1277</strain>
    </source>
</reference>
<dbReference type="EMBL" id="JACJPY010000019">
    <property type="protein sequence ID" value="MBD2150116.1"/>
    <property type="molecule type" value="Genomic_DNA"/>
</dbReference>